<dbReference type="Proteomes" id="UP000696485">
    <property type="component" value="Unassembled WGS sequence"/>
</dbReference>
<feature type="non-terminal residue" evidence="1">
    <location>
        <position position="1"/>
    </location>
</feature>
<sequence>DPPKDHWPNIISIMQGSVSLLRQFRSQYFYDRKIGCTYYVARIDRHVSIVIIYLDKHPTPDSSAMEFLQLLAGKLRHTDVLAALRTE</sequence>
<dbReference type="GO" id="GO:0061462">
    <property type="term" value="P:protein localization to lysosome"/>
    <property type="evidence" value="ECO:0007669"/>
    <property type="project" value="TreeGrafter"/>
</dbReference>
<dbReference type="InterPro" id="IPR018544">
    <property type="entry name" value="KICS_2"/>
</dbReference>
<comment type="caution">
    <text evidence="1">The sequence shown here is derived from an EMBL/GenBank/DDBJ whole genome shotgun (WGS) entry which is preliminary data.</text>
</comment>
<name>A0A9P5SLG0_9FUNG</name>
<dbReference type="AlphaFoldDB" id="A0A9P5SLG0"/>
<proteinExistence type="predicted"/>
<dbReference type="Gene3D" id="3.30.450.240">
    <property type="match status" value="1"/>
</dbReference>
<evidence type="ECO:0000313" key="1">
    <source>
        <dbReference type="EMBL" id="KAF9329758.1"/>
    </source>
</evidence>
<dbReference type="SUPFAM" id="SSF160651">
    <property type="entry name" value="FLJ32549 C-terminal domain-like"/>
    <property type="match status" value="1"/>
</dbReference>
<accession>A0A9P5SLG0</accession>
<gene>
    <name evidence="1" type="ORF">BG006_007200</name>
</gene>
<dbReference type="GO" id="GO:0034198">
    <property type="term" value="P:cellular response to amino acid starvation"/>
    <property type="evidence" value="ECO:0007669"/>
    <property type="project" value="TreeGrafter"/>
</dbReference>
<dbReference type="GO" id="GO:0042149">
    <property type="term" value="P:cellular response to glucose starvation"/>
    <property type="evidence" value="ECO:0007669"/>
    <property type="project" value="TreeGrafter"/>
</dbReference>
<protein>
    <submittedName>
        <fullName evidence="1">Uncharacterized protein</fullName>
    </submittedName>
</protein>
<dbReference type="PANTHER" id="PTHR31581:SF1">
    <property type="entry name" value="KICSTOR SUBUNIT 2"/>
    <property type="match status" value="1"/>
</dbReference>
<dbReference type="GO" id="GO:1904262">
    <property type="term" value="P:negative regulation of TORC1 signaling"/>
    <property type="evidence" value="ECO:0007669"/>
    <property type="project" value="TreeGrafter"/>
</dbReference>
<reference evidence="1" key="1">
    <citation type="journal article" date="2020" name="Fungal Divers.">
        <title>Resolving the Mortierellaceae phylogeny through synthesis of multi-gene phylogenetics and phylogenomics.</title>
        <authorList>
            <person name="Vandepol N."/>
            <person name="Liber J."/>
            <person name="Desiro A."/>
            <person name="Na H."/>
            <person name="Kennedy M."/>
            <person name="Barry K."/>
            <person name="Grigoriev I.V."/>
            <person name="Miller A.N."/>
            <person name="O'Donnell K."/>
            <person name="Stajich J.E."/>
            <person name="Bonito G."/>
        </authorList>
    </citation>
    <scope>NUCLEOTIDE SEQUENCE</scope>
    <source>
        <strain evidence="1">NVP1</strain>
    </source>
</reference>
<evidence type="ECO:0000313" key="2">
    <source>
        <dbReference type="Proteomes" id="UP000696485"/>
    </source>
</evidence>
<dbReference type="PANTHER" id="PTHR31581">
    <property type="entry name" value="KICSTOR COMPLEX PROTEIN C12ORF66"/>
    <property type="match status" value="1"/>
</dbReference>
<dbReference type="EMBL" id="JAAAUY010000449">
    <property type="protein sequence ID" value="KAF9329758.1"/>
    <property type="molecule type" value="Genomic_DNA"/>
</dbReference>
<keyword evidence="2" id="KW-1185">Reference proteome</keyword>
<organism evidence="1 2">
    <name type="scientific">Podila minutissima</name>
    <dbReference type="NCBI Taxonomy" id="64525"/>
    <lineage>
        <taxon>Eukaryota</taxon>
        <taxon>Fungi</taxon>
        <taxon>Fungi incertae sedis</taxon>
        <taxon>Mucoromycota</taxon>
        <taxon>Mortierellomycotina</taxon>
        <taxon>Mortierellomycetes</taxon>
        <taxon>Mortierellales</taxon>
        <taxon>Mortierellaceae</taxon>
        <taxon>Podila</taxon>
    </lineage>
</organism>
<dbReference type="Pfam" id="PF09404">
    <property type="entry name" value="C12orf66_like"/>
    <property type="match status" value="1"/>
</dbReference>